<dbReference type="RefSeq" id="WP_271434493.1">
    <property type="nucleotide sequence ID" value="NZ_CP073355.1"/>
</dbReference>
<reference evidence="1" key="1">
    <citation type="submission" date="2021-04" db="EMBL/GenBank/DDBJ databases">
        <authorList>
            <person name="Postec A."/>
        </authorList>
    </citation>
    <scope>NUCLEOTIDE SEQUENCE</scope>
    <source>
        <strain evidence="1">F1F22</strain>
    </source>
</reference>
<name>A0AAX3BAS4_9SPIR</name>
<keyword evidence="2" id="KW-1185">Reference proteome</keyword>
<dbReference type="KEGG" id="taqu:KDW03_07675"/>
<reference evidence="1" key="2">
    <citation type="submission" date="2022-06" db="EMBL/GenBank/DDBJ databases">
        <title>Thermospira aquatica gen. nov., sp. nov.</title>
        <authorList>
            <person name="Ben Ali Gam Z."/>
            <person name="Labat M."/>
        </authorList>
    </citation>
    <scope>NUCLEOTIDE SEQUENCE</scope>
    <source>
        <strain evidence="1">F1F22</strain>
    </source>
</reference>
<sequence length="77" mass="8838">MEVIDVNTIKEKYPYLNQPGISVESAMRHEDTICITLSLAVGKLIEIVDNYDWQCVFDRGIDENTEVFTCIAKKEKI</sequence>
<dbReference type="EMBL" id="CP073355">
    <property type="protein sequence ID" value="URA09366.1"/>
    <property type="molecule type" value="Genomic_DNA"/>
</dbReference>
<dbReference type="Proteomes" id="UP001056539">
    <property type="component" value="Chromosome"/>
</dbReference>
<accession>A0AAX3BAS4</accession>
<proteinExistence type="predicted"/>
<gene>
    <name evidence="1" type="ORF">KDW03_07675</name>
</gene>
<protein>
    <submittedName>
        <fullName evidence="1">Uncharacterized protein</fullName>
    </submittedName>
</protein>
<organism evidence="1 2">
    <name type="scientific">Thermospira aquatica</name>
    <dbReference type="NCBI Taxonomy" id="2828656"/>
    <lineage>
        <taxon>Bacteria</taxon>
        <taxon>Pseudomonadati</taxon>
        <taxon>Spirochaetota</taxon>
        <taxon>Spirochaetia</taxon>
        <taxon>Brevinematales</taxon>
        <taxon>Thermospiraceae</taxon>
        <taxon>Thermospira</taxon>
    </lineage>
</organism>
<evidence type="ECO:0000313" key="1">
    <source>
        <dbReference type="EMBL" id="URA09366.1"/>
    </source>
</evidence>
<evidence type="ECO:0000313" key="2">
    <source>
        <dbReference type="Proteomes" id="UP001056539"/>
    </source>
</evidence>
<dbReference type="AlphaFoldDB" id="A0AAX3BAS4"/>